<feature type="compositionally biased region" description="Polar residues" evidence="8">
    <location>
        <begin position="33"/>
        <end position="46"/>
    </location>
</feature>
<dbReference type="NCBIfam" id="TIGR00913">
    <property type="entry name" value="2A0310"/>
    <property type="match status" value="1"/>
</dbReference>
<dbReference type="KEGG" id="ndi:NDAI_0C02950"/>
<sequence length="609" mass="66074">MTKKSPLNKAYWSDMIDGFKSTPDDAHSEQEGETSFSNIRSFTSSPIPEKSSDNMTTYVTDSKTKEGGSEKNIETTPSEQFSIAKEDINENLNKDLSIRHLITLAVGGSIGVGLFVNSGAALASGGPASLVIDWVIISTCLFTVINALGELAAAYPVVGGFNVYITRFVDPSVAFAINLNYLAQWLVLLPLELVAASITIKYWNDTINSDAWVAIFYSVIALANMLDVKSFGETEFVLSMVKILAIIGFTILGIVLACGGGPQGGFLGGHYWHDPGSFVGDKPGTQFKGLCSVFVTAAFSYSGIELTAVSAAESKDPRKTIPKATKRTFWLVTASYVTILTIIGCLVPFDDPRLLNGSSSVDAAASPLVISIKNAGIKGLDSLMNAIILISIVSVANSAVYACSRCMVSMAHIGNLPKVLSRVDKRGRPVNAILSTLFFGLLSFIAASDKQAEVFTWLSALSGLSTIFCWMAINYSHIRFRAAMKVQNKTLDELPYLSQCGVIGSWYGVIVLFLVLVASFWTSLFPLGSGTADVTSFFEGYLSLPILIACYVGHKLYVRNLQVLVKLEDMDLETGRKHIDAHEHRAEILAEKAALSQKSFIKRFWHVWC</sequence>
<feature type="transmembrane region" description="Helical" evidence="9">
    <location>
        <begin position="287"/>
        <end position="308"/>
    </location>
</feature>
<keyword evidence="7 9" id="KW-0472">Membrane</keyword>
<gene>
    <name evidence="11" type="primary">NDAI0C02950</name>
    <name evidence="11" type="ordered locus">NDAI_0C02950</name>
</gene>
<keyword evidence="3" id="KW-0813">Transport</keyword>
<dbReference type="PANTHER" id="PTHR43341:SF13">
    <property type="entry name" value="HISTIDINE PERMEASE"/>
    <property type="match status" value="1"/>
</dbReference>
<dbReference type="InterPro" id="IPR050524">
    <property type="entry name" value="APC_YAT"/>
</dbReference>
<evidence type="ECO:0000313" key="11">
    <source>
        <dbReference type="EMBL" id="CCD23955.1"/>
    </source>
</evidence>
<dbReference type="EMBL" id="HE580269">
    <property type="protein sequence ID" value="CCD23955.1"/>
    <property type="molecule type" value="Genomic_DNA"/>
</dbReference>
<dbReference type="InterPro" id="IPR004841">
    <property type="entry name" value="AA-permease/SLC12A_dom"/>
</dbReference>
<evidence type="ECO:0000256" key="9">
    <source>
        <dbReference type="SAM" id="Phobius"/>
    </source>
</evidence>
<evidence type="ECO:0000256" key="4">
    <source>
        <dbReference type="ARBA" id="ARBA00022692"/>
    </source>
</evidence>
<dbReference type="Proteomes" id="UP000000689">
    <property type="component" value="Chromosome 3"/>
</dbReference>
<dbReference type="Pfam" id="PF00324">
    <property type="entry name" value="AA_permease"/>
    <property type="match status" value="1"/>
</dbReference>
<feature type="transmembrane region" description="Helical" evidence="9">
    <location>
        <begin position="454"/>
        <end position="475"/>
    </location>
</feature>
<evidence type="ECO:0000256" key="7">
    <source>
        <dbReference type="ARBA" id="ARBA00023136"/>
    </source>
</evidence>
<dbReference type="FunFam" id="1.20.1740.10:FF:000017">
    <property type="entry name" value="Amino acid permease"/>
    <property type="match status" value="1"/>
</dbReference>
<feature type="transmembrane region" description="Helical" evidence="9">
    <location>
        <begin position="386"/>
        <end position="408"/>
    </location>
</feature>
<comment type="subcellular location">
    <subcellularLocation>
        <location evidence="1">Membrane</location>
        <topology evidence="1">Multi-pass membrane protein</topology>
    </subcellularLocation>
</comment>
<dbReference type="InterPro" id="IPR004762">
    <property type="entry name" value="Amino_acid_permease_fungi"/>
</dbReference>
<feature type="compositionally biased region" description="Basic and acidic residues" evidence="8">
    <location>
        <begin position="62"/>
        <end position="73"/>
    </location>
</feature>
<dbReference type="OrthoDB" id="3900342at2759"/>
<dbReference type="Gene3D" id="1.20.1740.10">
    <property type="entry name" value="Amino acid/polyamine transporter I"/>
    <property type="match status" value="1"/>
</dbReference>
<comment type="similarity">
    <text evidence="2">Belongs to the amino acid-polyamine-organocation (APC) superfamily. YAT (TC 2.A.3.10) family.</text>
</comment>
<dbReference type="InterPro" id="IPR004840">
    <property type="entry name" value="Amino_acid_permease_CS"/>
</dbReference>
<evidence type="ECO:0000256" key="6">
    <source>
        <dbReference type="ARBA" id="ARBA00022989"/>
    </source>
</evidence>
<keyword evidence="5" id="KW-0029">Amino-acid transport</keyword>
<accession>G0W844</accession>
<evidence type="ECO:0000256" key="8">
    <source>
        <dbReference type="SAM" id="MobiDB-lite"/>
    </source>
</evidence>
<feature type="transmembrane region" description="Helical" evidence="9">
    <location>
        <begin position="212"/>
        <end position="231"/>
    </location>
</feature>
<feature type="region of interest" description="Disordered" evidence="8">
    <location>
        <begin position="18"/>
        <end position="77"/>
    </location>
</feature>
<evidence type="ECO:0000313" key="12">
    <source>
        <dbReference type="Proteomes" id="UP000000689"/>
    </source>
</evidence>
<feature type="transmembrane region" description="Helical" evidence="9">
    <location>
        <begin position="179"/>
        <end position="200"/>
    </location>
</feature>
<evidence type="ECO:0000259" key="10">
    <source>
        <dbReference type="Pfam" id="PF00324"/>
    </source>
</evidence>
<dbReference type="AlphaFoldDB" id="G0W844"/>
<keyword evidence="6 9" id="KW-1133">Transmembrane helix</keyword>
<feature type="transmembrane region" description="Helical" evidence="9">
    <location>
        <begin position="496"/>
        <end position="521"/>
    </location>
</feature>
<keyword evidence="4 9" id="KW-0812">Transmembrane</keyword>
<dbReference type="PROSITE" id="PS00218">
    <property type="entry name" value="AMINO_ACID_PERMEASE_1"/>
    <property type="match status" value="1"/>
</dbReference>
<dbReference type="GO" id="GO:0015171">
    <property type="term" value="F:amino acid transmembrane transporter activity"/>
    <property type="evidence" value="ECO:0007669"/>
    <property type="project" value="UniProtKB-ARBA"/>
</dbReference>
<evidence type="ECO:0000256" key="3">
    <source>
        <dbReference type="ARBA" id="ARBA00022448"/>
    </source>
</evidence>
<feature type="transmembrane region" description="Helical" evidence="9">
    <location>
        <begin position="101"/>
        <end position="122"/>
    </location>
</feature>
<name>G0W844_NAUDC</name>
<evidence type="ECO:0000256" key="5">
    <source>
        <dbReference type="ARBA" id="ARBA00022970"/>
    </source>
</evidence>
<protein>
    <recommendedName>
        <fullName evidence="10">Amino acid permease/ SLC12A domain-containing protein</fullName>
    </recommendedName>
</protein>
<feature type="transmembrane region" description="Helical" evidence="9">
    <location>
        <begin position="134"/>
        <end position="158"/>
    </location>
</feature>
<keyword evidence="12" id="KW-1185">Reference proteome</keyword>
<dbReference type="OMA" id="FRENAFR"/>
<dbReference type="GO" id="GO:0016020">
    <property type="term" value="C:membrane"/>
    <property type="evidence" value="ECO:0007669"/>
    <property type="project" value="UniProtKB-SubCell"/>
</dbReference>
<proteinExistence type="inferred from homology"/>
<organism evidence="11 12">
    <name type="scientific">Naumovozyma dairenensis (strain ATCC 10597 / BCRC 20456 / CBS 421 / NBRC 0211 / NRRL Y-12639)</name>
    <name type="common">Saccharomyces dairenensis</name>
    <dbReference type="NCBI Taxonomy" id="1071378"/>
    <lineage>
        <taxon>Eukaryota</taxon>
        <taxon>Fungi</taxon>
        <taxon>Dikarya</taxon>
        <taxon>Ascomycota</taxon>
        <taxon>Saccharomycotina</taxon>
        <taxon>Saccharomycetes</taxon>
        <taxon>Saccharomycetales</taxon>
        <taxon>Saccharomycetaceae</taxon>
        <taxon>Naumovozyma</taxon>
    </lineage>
</organism>
<reference evidence="11 12" key="1">
    <citation type="journal article" date="2011" name="Proc. Natl. Acad. Sci. U.S.A.">
        <title>Evolutionary erosion of yeast sex chromosomes by mating-type switching accidents.</title>
        <authorList>
            <person name="Gordon J.L."/>
            <person name="Armisen D."/>
            <person name="Proux-Wera E."/>
            <person name="Oheigeartaigh S.S."/>
            <person name="Byrne K.P."/>
            <person name="Wolfe K.H."/>
        </authorList>
    </citation>
    <scope>NUCLEOTIDE SEQUENCE [LARGE SCALE GENOMIC DNA]</scope>
    <source>
        <strain evidence="12">ATCC 10597 / BCRC 20456 / CBS 421 / NBRC 0211 / NRRL Y-12639</strain>
    </source>
</reference>
<feature type="transmembrane region" description="Helical" evidence="9">
    <location>
        <begin position="429"/>
        <end position="448"/>
    </location>
</feature>
<feature type="domain" description="Amino acid permease/ SLC12A" evidence="10">
    <location>
        <begin position="100"/>
        <end position="560"/>
    </location>
</feature>
<evidence type="ECO:0000256" key="1">
    <source>
        <dbReference type="ARBA" id="ARBA00004141"/>
    </source>
</evidence>
<dbReference type="PANTHER" id="PTHR43341">
    <property type="entry name" value="AMINO ACID PERMEASE"/>
    <property type="match status" value="1"/>
</dbReference>
<dbReference type="eggNOG" id="KOG1286">
    <property type="taxonomic scope" value="Eukaryota"/>
</dbReference>
<evidence type="ECO:0000256" key="2">
    <source>
        <dbReference type="ARBA" id="ARBA00006983"/>
    </source>
</evidence>
<dbReference type="GeneID" id="11496330"/>
<feature type="transmembrane region" description="Helical" evidence="9">
    <location>
        <begin position="329"/>
        <end position="349"/>
    </location>
</feature>
<feature type="transmembrane region" description="Helical" evidence="9">
    <location>
        <begin position="541"/>
        <end position="558"/>
    </location>
</feature>
<dbReference type="RefSeq" id="XP_003669198.1">
    <property type="nucleotide sequence ID" value="XM_003669150.1"/>
</dbReference>
<dbReference type="HOGENOM" id="CLU_007946_12_0_1"/>
<feature type="transmembrane region" description="Helical" evidence="9">
    <location>
        <begin position="243"/>
        <end position="267"/>
    </location>
</feature>